<evidence type="ECO:0000313" key="1">
    <source>
        <dbReference type="EMBL" id="KAK3212286.1"/>
    </source>
</evidence>
<evidence type="ECO:0000313" key="2">
    <source>
        <dbReference type="Proteomes" id="UP001281410"/>
    </source>
</evidence>
<comment type="caution">
    <text evidence="1">The sequence shown here is derived from an EMBL/GenBank/DDBJ whole genome shotgun (WGS) entry which is preliminary data.</text>
</comment>
<protein>
    <submittedName>
        <fullName evidence="1">Uncharacterized protein</fullName>
    </submittedName>
</protein>
<dbReference type="EMBL" id="JANJYJ010000005">
    <property type="protein sequence ID" value="KAK3212286.1"/>
    <property type="molecule type" value="Genomic_DNA"/>
</dbReference>
<organism evidence="1 2">
    <name type="scientific">Dipteronia sinensis</name>
    <dbReference type="NCBI Taxonomy" id="43782"/>
    <lineage>
        <taxon>Eukaryota</taxon>
        <taxon>Viridiplantae</taxon>
        <taxon>Streptophyta</taxon>
        <taxon>Embryophyta</taxon>
        <taxon>Tracheophyta</taxon>
        <taxon>Spermatophyta</taxon>
        <taxon>Magnoliopsida</taxon>
        <taxon>eudicotyledons</taxon>
        <taxon>Gunneridae</taxon>
        <taxon>Pentapetalae</taxon>
        <taxon>rosids</taxon>
        <taxon>malvids</taxon>
        <taxon>Sapindales</taxon>
        <taxon>Sapindaceae</taxon>
        <taxon>Hippocastanoideae</taxon>
        <taxon>Acereae</taxon>
        <taxon>Dipteronia</taxon>
    </lineage>
</organism>
<keyword evidence="2" id="KW-1185">Reference proteome</keyword>
<dbReference type="AlphaFoldDB" id="A0AAE0E607"/>
<sequence>MARPTATGDGVDGGKRADTIRGEGVPIQTMFMIESLSHGNMAFYNSLRNLFRYENHGNKLNSTGSIMIVYDTNFSLQPLPPFEFGVCLREKLSAAAFSAAGIELYCFSFSFHVS</sequence>
<gene>
    <name evidence="1" type="ORF">Dsin_016992</name>
</gene>
<reference evidence="1" key="1">
    <citation type="journal article" date="2023" name="Plant J.">
        <title>Genome sequences and population genomics provide insights into the demographic history, inbreeding, and mutation load of two 'living fossil' tree species of Dipteronia.</title>
        <authorList>
            <person name="Feng Y."/>
            <person name="Comes H.P."/>
            <person name="Chen J."/>
            <person name="Zhu S."/>
            <person name="Lu R."/>
            <person name="Zhang X."/>
            <person name="Li P."/>
            <person name="Qiu J."/>
            <person name="Olsen K.M."/>
            <person name="Qiu Y."/>
        </authorList>
    </citation>
    <scope>NUCLEOTIDE SEQUENCE</scope>
    <source>
        <strain evidence="1">NBL</strain>
    </source>
</reference>
<dbReference type="Proteomes" id="UP001281410">
    <property type="component" value="Unassembled WGS sequence"/>
</dbReference>
<accession>A0AAE0E607</accession>
<proteinExistence type="predicted"/>
<name>A0AAE0E607_9ROSI</name>